<dbReference type="Proteomes" id="UP000245626">
    <property type="component" value="Unassembled WGS sequence"/>
</dbReference>
<name>A0ACD0NM14_9BASI</name>
<protein>
    <submittedName>
        <fullName evidence="1">Uncharacterized protein</fullName>
    </submittedName>
</protein>
<gene>
    <name evidence="1" type="ORF">IE53DRAFT_390981</name>
</gene>
<reference evidence="1 2" key="1">
    <citation type="journal article" date="2018" name="Mol. Biol. Evol.">
        <title>Broad Genomic Sampling Reveals a Smut Pathogenic Ancestry of the Fungal Clade Ustilaginomycotina.</title>
        <authorList>
            <person name="Kijpornyongpan T."/>
            <person name="Mondo S.J."/>
            <person name="Barry K."/>
            <person name="Sandor L."/>
            <person name="Lee J."/>
            <person name="Lipzen A."/>
            <person name="Pangilinan J."/>
            <person name="LaButti K."/>
            <person name="Hainaut M."/>
            <person name="Henrissat B."/>
            <person name="Grigoriev I.V."/>
            <person name="Spatafora J.W."/>
            <person name="Aime M.C."/>
        </authorList>
    </citation>
    <scope>NUCLEOTIDE SEQUENCE [LARGE SCALE GENOMIC DNA]</scope>
    <source>
        <strain evidence="1 2">SA 807</strain>
    </source>
</reference>
<organism evidence="1 2">
    <name type="scientific">Violaceomyces palustris</name>
    <dbReference type="NCBI Taxonomy" id="1673888"/>
    <lineage>
        <taxon>Eukaryota</taxon>
        <taxon>Fungi</taxon>
        <taxon>Dikarya</taxon>
        <taxon>Basidiomycota</taxon>
        <taxon>Ustilaginomycotina</taxon>
        <taxon>Ustilaginomycetes</taxon>
        <taxon>Violaceomycetales</taxon>
        <taxon>Violaceomycetaceae</taxon>
        <taxon>Violaceomyces</taxon>
    </lineage>
</organism>
<proteinExistence type="predicted"/>
<sequence>MKRSTSPSGQGPSRSPYVPTIPRAQTAVFTSSQTTPSPERKRAIHDFLRDSRLDMELGMLNSAISKLVRPKMGVAAHLIKAWAMAMTEEFLPVLGQDAFPPSLKSSVFHSGTVRPSPRDLKPDSEILEILNEYRKKHAEVEVYDLATHLLLKVFQGDRPTRDEIDEDAYLRQYDGFSIPFQGNAAIQFNHTVQTQFSTIYQPREYYGRVIPIIQSSGMGKTRLTFELATLWPTLYVCLRGNIKNPQGGFPVPDAPAVGFLIREDGNLHNPDCVTTAFLAAWFQVAGDTLLEDGDQASSTAELFPSWRIPSDGSLPSERDKNFASVASVAVQILAKMPVSQESPRQGSSHPHLSMVKEHLAPRITSLVNALTQCQAFQKRHQSRETGASTVYVVLDEVSRLDSSRVTSVASLRRSIQLIDECKLDLDVDLWFVLTDTSEAIVRLFPPLDRSVSDRERTMSRLPAWSAVGFDQMVSQAPRLARASDALKVEYLKFFGRPLWSTYRDGRWVVDAAIMKLTGVNRGSPAESYNPKDKQHVLAALSNRVYLDLFPTRSSTGGSETSIDAVQSHMRILVDMQDDSRLVTCTSSEPALALASWDCLTRASSSYVGSLSTFLTELYHAGSVDLQGARGEFLARLVLTMARDAAGSMLLGDWLSLHAPTLLRPITVADLLDSLAGVKGGKEKALMGLELDKAWLSFTHITLADLSEEPFITSHFLWNAWKRGAAIQCQPNQAGIDGLIPVYLGDIEEAWTEEESRSAPPLMTFIGWQAKLRARPHHDFKQIAGPRIRRDPDSSSPPDRMGLLSIIFEFGTSARFDSGGRVQSKLQKCQSPLDPNGPSIDFPVVHIRGSDQDSFPCTAKLGCDRVFQSLAGTSEARQANLIQPRPFVTAWPKSSEFGMLPSTEE</sequence>
<evidence type="ECO:0000313" key="1">
    <source>
        <dbReference type="EMBL" id="PWN46868.1"/>
    </source>
</evidence>
<evidence type="ECO:0000313" key="2">
    <source>
        <dbReference type="Proteomes" id="UP000245626"/>
    </source>
</evidence>
<keyword evidence="2" id="KW-1185">Reference proteome</keyword>
<dbReference type="EMBL" id="KZ820660">
    <property type="protein sequence ID" value="PWN46868.1"/>
    <property type="molecule type" value="Genomic_DNA"/>
</dbReference>
<accession>A0ACD0NM14</accession>